<evidence type="ECO:0000313" key="1">
    <source>
        <dbReference type="EMBL" id="MED6138853.1"/>
    </source>
</evidence>
<reference evidence="1 2" key="1">
    <citation type="journal article" date="2023" name="Plants (Basel)">
        <title>Bridging the Gap: Combining Genomics and Transcriptomics Approaches to Understand Stylosanthes scabra, an Orphan Legume from the Brazilian Caatinga.</title>
        <authorList>
            <person name="Ferreira-Neto J.R.C."/>
            <person name="da Silva M.D."/>
            <person name="Binneck E."/>
            <person name="de Melo N.F."/>
            <person name="da Silva R.H."/>
            <person name="de Melo A.L.T.M."/>
            <person name="Pandolfi V."/>
            <person name="Bustamante F.O."/>
            <person name="Brasileiro-Vidal A.C."/>
            <person name="Benko-Iseppon A.M."/>
        </authorList>
    </citation>
    <scope>NUCLEOTIDE SEQUENCE [LARGE SCALE GENOMIC DNA]</scope>
    <source>
        <tissue evidence="1">Leaves</tissue>
    </source>
</reference>
<comment type="caution">
    <text evidence="1">The sequence shown here is derived from an EMBL/GenBank/DDBJ whole genome shotgun (WGS) entry which is preliminary data.</text>
</comment>
<dbReference type="EMBL" id="JASCZI010061494">
    <property type="protein sequence ID" value="MED6138853.1"/>
    <property type="molecule type" value="Genomic_DNA"/>
</dbReference>
<evidence type="ECO:0000313" key="2">
    <source>
        <dbReference type="Proteomes" id="UP001341840"/>
    </source>
</evidence>
<keyword evidence="2" id="KW-1185">Reference proteome</keyword>
<dbReference type="Proteomes" id="UP001341840">
    <property type="component" value="Unassembled WGS sequence"/>
</dbReference>
<organism evidence="1 2">
    <name type="scientific">Stylosanthes scabra</name>
    <dbReference type="NCBI Taxonomy" id="79078"/>
    <lineage>
        <taxon>Eukaryota</taxon>
        <taxon>Viridiplantae</taxon>
        <taxon>Streptophyta</taxon>
        <taxon>Embryophyta</taxon>
        <taxon>Tracheophyta</taxon>
        <taxon>Spermatophyta</taxon>
        <taxon>Magnoliopsida</taxon>
        <taxon>eudicotyledons</taxon>
        <taxon>Gunneridae</taxon>
        <taxon>Pentapetalae</taxon>
        <taxon>rosids</taxon>
        <taxon>fabids</taxon>
        <taxon>Fabales</taxon>
        <taxon>Fabaceae</taxon>
        <taxon>Papilionoideae</taxon>
        <taxon>50 kb inversion clade</taxon>
        <taxon>dalbergioids sensu lato</taxon>
        <taxon>Dalbergieae</taxon>
        <taxon>Pterocarpus clade</taxon>
        <taxon>Stylosanthes</taxon>
    </lineage>
</organism>
<accession>A0ABU6SSC2</accession>
<protein>
    <submittedName>
        <fullName evidence="1">Uncharacterized protein</fullName>
    </submittedName>
</protein>
<gene>
    <name evidence="1" type="ORF">PIB30_078328</name>
</gene>
<proteinExistence type="predicted"/>
<name>A0ABU6SSC2_9FABA</name>
<sequence length="136" mass="15438">MTSCTPAMRTTPPKLVHQDLLLCREVHHHMPLNVVAAAINYVAVESLRGTRKLAMIEERLDIIWVMQKPANWKSLGVAYGGTSPLYVYKTTFSRNLSLKEDDEERQESFDSWHFEQISQLRRSGFEDVGTPGNSCG</sequence>